<proteinExistence type="predicted"/>
<gene>
    <name evidence="2" type="ORF">ACFQE6_15285</name>
</gene>
<evidence type="ECO:0000313" key="3">
    <source>
        <dbReference type="Proteomes" id="UP001596383"/>
    </source>
</evidence>
<feature type="region of interest" description="Disordered" evidence="1">
    <location>
        <begin position="1"/>
        <end position="37"/>
    </location>
</feature>
<protein>
    <recommendedName>
        <fullName evidence="4">Right-handed parallel beta-helix repeat-containing protein</fullName>
    </recommendedName>
</protein>
<dbReference type="EMBL" id="JBHSWV010000231">
    <property type="protein sequence ID" value="MFC6766302.1"/>
    <property type="molecule type" value="Genomic_DNA"/>
</dbReference>
<reference evidence="2 3" key="1">
    <citation type="journal article" date="2019" name="Int. J. Syst. Evol. Microbiol.">
        <title>The Global Catalogue of Microorganisms (GCM) 10K type strain sequencing project: providing services to taxonomists for standard genome sequencing and annotation.</title>
        <authorList>
            <consortium name="The Broad Institute Genomics Platform"/>
            <consortium name="The Broad Institute Genome Sequencing Center for Infectious Disease"/>
            <person name="Wu L."/>
            <person name="Ma J."/>
        </authorList>
    </citation>
    <scope>NUCLEOTIDE SEQUENCE [LARGE SCALE GENOMIC DNA]</scope>
    <source>
        <strain evidence="2 3">LMG 29247</strain>
    </source>
</reference>
<comment type="caution">
    <text evidence="2">The sequence shown here is derived from an EMBL/GenBank/DDBJ whole genome shotgun (WGS) entry which is preliminary data.</text>
</comment>
<sequence length="985" mass="106509">MSQTANTQSTIRAERENTLSLEDDDQAQPSQQNRSGVRLEATAAVETLECRLSAQTAGVVTAYLTDDSGAVLERQTIATLEGGDTFEFVSGLDAGEAYWILCDAQGREYVRGRAAVNYPRESGAITATHGIYTEGGSRSQNYRYCIDRIRTGPTASEIGGVLDLERDDEAQSWSDLSKRSGVRLRATAAVSGLECRISTETEGLTTAYVTTDSGSVLAQQPIGDLEAGDAFVLDVDLSAGETYWVVCDADGQSFVRGRAAVDYPLESDVLEATHGIYAGDGAQSDQYRYCLDRIQPTAASSQIGATLTLGSDEIGQSWSGLTQPSGVRIETTEEIGGIECRLSAATQGITTAYLTSDTGEIIERQTLVMHEAGDTFTFDTRLEADTAYRLLCGARGQEYVRGRTEVDYPRRSDSIVATNGIYSGRSFSSNYRYCLDRVRPATDGQSASESIGESGTPLDLQTDETAQSWRSLTEPAGVRLQATEQIAGLECRLSTLTDEVTTAYLTDDSGTVLAQQSLTDSEAGDIITFDVELAADAYYRILCDADGQRYVRGRAAIEYPLEGDSLRVTDGVYSGDALSSSYRYCIDQITPVVADRELTEGLGTRPTDVTVVNVLEHPAIDASGDLSAEILSYLEAQNEINHAFVLPMGTYTWNTGFYLGGSLEYLEISGDPRATLQVRDPAVDVAFEFGRWGNTNPPQRVVLRNLDVDIDDQPDRDAGLLIAHVNSCLVDNIELIGQRWRHGPEGGDRYTCLVNTRDTEGLSVIRNLSLPDGDREDPAFSSVGHSIGISADPPHNGVNVWTQCYVEEFVDNGFYVRNSPGYNIVDHSLAVNCGNGSVRLGEADEARDCKIRLDRGSEQTYPGTGLWLNGDQPTAERITIDGSDAHNDLLRVNSGADGGHVRDLSLRCGSSATAPTVRCSSTSETDLQGVLIEDFAITDVSTANNNPSVNIRRSDVTFRSGVIDVANRPALGGTEMPTLEDIEIR</sequence>
<evidence type="ECO:0000256" key="1">
    <source>
        <dbReference type="SAM" id="MobiDB-lite"/>
    </source>
</evidence>
<dbReference type="AlphaFoldDB" id="A0ABD5SRW8"/>
<feature type="compositionally biased region" description="Polar residues" evidence="1">
    <location>
        <begin position="1"/>
        <end position="11"/>
    </location>
</feature>
<name>A0ABD5SRW8_9EURY</name>
<keyword evidence="3" id="KW-1185">Reference proteome</keyword>
<evidence type="ECO:0000313" key="2">
    <source>
        <dbReference type="EMBL" id="MFC6766302.1"/>
    </source>
</evidence>
<accession>A0ABD5SRW8</accession>
<organism evidence="2 3">
    <name type="scientific">Natrinema soli</name>
    <dbReference type="NCBI Taxonomy" id="1930624"/>
    <lineage>
        <taxon>Archaea</taxon>
        <taxon>Methanobacteriati</taxon>
        <taxon>Methanobacteriota</taxon>
        <taxon>Stenosarchaea group</taxon>
        <taxon>Halobacteria</taxon>
        <taxon>Halobacteriales</taxon>
        <taxon>Natrialbaceae</taxon>
        <taxon>Natrinema</taxon>
    </lineage>
</organism>
<dbReference type="Proteomes" id="UP001596383">
    <property type="component" value="Unassembled WGS sequence"/>
</dbReference>
<evidence type="ECO:0008006" key="4">
    <source>
        <dbReference type="Google" id="ProtNLM"/>
    </source>
</evidence>